<dbReference type="Proteomes" id="UP000239322">
    <property type="component" value="Unassembled WGS sequence"/>
</dbReference>
<organism evidence="1 2">
    <name type="scientific">Streptomyces solincola</name>
    <dbReference type="NCBI Taxonomy" id="2100817"/>
    <lineage>
        <taxon>Bacteria</taxon>
        <taxon>Bacillati</taxon>
        <taxon>Actinomycetota</taxon>
        <taxon>Actinomycetes</taxon>
        <taxon>Kitasatosporales</taxon>
        <taxon>Streptomycetaceae</taxon>
        <taxon>Streptomyces</taxon>
    </lineage>
</organism>
<dbReference type="EMBL" id="PVLV01000307">
    <property type="protein sequence ID" value="PRH77508.1"/>
    <property type="molecule type" value="Genomic_DNA"/>
</dbReference>
<keyword evidence="2" id="KW-1185">Reference proteome</keyword>
<gene>
    <name evidence="1" type="ORF">C6N75_19915</name>
</gene>
<protein>
    <recommendedName>
        <fullName evidence="3">DUF4279 domain-containing protein</fullName>
    </recommendedName>
</protein>
<dbReference type="InterPro" id="IPR025459">
    <property type="entry name" value="DUF4279"/>
</dbReference>
<dbReference type="AlphaFoldDB" id="A0A2S9PSW0"/>
<evidence type="ECO:0000313" key="1">
    <source>
        <dbReference type="EMBL" id="PRH77508.1"/>
    </source>
</evidence>
<sequence>MAIEMTRDQDGAAKPWAVPATDFIIQGSELNPDHVTAFLGIEPTKANPPGDDPWGPPGRQDGRWVLGCDEWSTRDLSEQLDTVLTPVEARSGLVHSLLAEPGVRAVIRISGYAENDAQIMLSAAEVLRLARLGVPLVLAPSLSER</sequence>
<name>A0A2S9PSW0_9ACTN</name>
<evidence type="ECO:0008006" key="3">
    <source>
        <dbReference type="Google" id="ProtNLM"/>
    </source>
</evidence>
<accession>A0A2S9PSW0</accession>
<comment type="caution">
    <text evidence="1">The sequence shown here is derived from an EMBL/GenBank/DDBJ whole genome shotgun (WGS) entry which is preliminary data.</text>
</comment>
<dbReference type="Pfam" id="PF14106">
    <property type="entry name" value="DUF4279"/>
    <property type="match status" value="1"/>
</dbReference>
<reference evidence="1 2" key="1">
    <citation type="submission" date="2018-03" db="EMBL/GenBank/DDBJ databases">
        <title>Novel Streptomyces sp. from soil.</title>
        <authorList>
            <person name="Tan G.Y.A."/>
            <person name="Lee Z.Y."/>
        </authorList>
    </citation>
    <scope>NUCLEOTIDE SEQUENCE [LARGE SCALE GENOMIC DNA]</scope>
    <source>
        <strain evidence="1 2">ST5x</strain>
    </source>
</reference>
<proteinExistence type="predicted"/>
<evidence type="ECO:0000313" key="2">
    <source>
        <dbReference type="Proteomes" id="UP000239322"/>
    </source>
</evidence>
<dbReference type="RefSeq" id="WP_105870275.1">
    <property type="nucleotide sequence ID" value="NZ_PVLV01000307.1"/>
</dbReference>